<dbReference type="InterPro" id="IPR009057">
    <property type="entry name" value="Homeodomain-like_sf"/>
</dbReference>
<dbReference type="InterPro" id="IPR020449">
    <property type="entry name" value="Tscrpt_reg_AraC-type_HTH"/>
</dbReference>
<protein>
    <submittedName>
        <fullName evidence="5">AraC-type DNA-binding protein</fullName>
    </submittedName>
</protein>
<evidence type="ECO:0000313" key="5">
    <source>
        <dbReference type="EMBL" id="SHJ61746.1"/>
    </source>
</evidence>
<dbReference type="Gene3D" id="1.10.10.60">
    <property type="entry name" value="Homeodomain-like"/>
    <property type="match status" value="2"/>
</dbReference>
<sequence>MKREQAVLDGLEEKNIFTENYPFRLLLNTWENFDWPMHWHHAVELVYPIDNSYTATVNNHDYTLHERDILFIAGGDIHGFKTTNNKGNRFFIQFDISTLDVFGQIQNLTPLLSSTRLISRQHEPELHNHLEKQILELIREYDQKSLAYTLSLNARVFDILVLLARSILDNVDFRDISSNKKFFTLEKLNRAFQFIEENYQRNISLKEVSCAAGFSEYHFSRIFKELTGHNFLSYLNERRIKKAIKLLTGHDLSIIEIAHHSGFNSIATFNRTFKKVKGCTPVEYKRIQS</sequence>
<proteinExistence type="predicted"/>
<dbReference type="CDD" id="cd02208">
    <property type="entry name" value="cupin_RmlC-like"/>
    <property type="match status" value="1"/>
</dbReference>
<evidence type="ECO:0000256" key="1">
    <source>
        <dbReference type="ARBA" id="ARBA00023015"/>
    </source>
</evidence>
<dbReference type="SUPFAM" id="SSF46689">
    <property type="entry name" value="Homeodomain-like"/>
    <property type="match status" value="2"/>
</dbReference>
<gene>
    <name evidence="5" type="ORF">SAMN02745170_02932</name>
</gene>
<dbReference type="AlphaFoldDB" id="A0A1M6KSA1"/>
<dbReference type="Gene3D" id="2.60.120.10">
    <property type="entry name" value="Jelly Rolls"/>
    <property type="match status" value="1"/>
</dbReference>
<dbReference type="InterPro" id="IPR037923">
    <property type="entry name" value="HTH-like"/>
</dbReference>
<feature type="domain" description="HTH araC/xylS-type" evidence="4">
    <location>
        <begin position="189"/>
        <end position="287"/>
    </location>
</feature>
<keyword evidence="2 5" id="KW-0238">DNA-binding</keyword>
<dbReference type="EMBL" id="FQZD01000029">
    <property type="protein sequence ID" value="SHJ61746.1"/>
    <property type="molecule type" value="Genomic_DNA"/>
</dbReference>
<dbReference type="PROSITE" id="PS01124">
    <property type="entry name" value="HTH_ARAC_FAMILY_2"/>
    <property type="match status" value="1"/>
</dbReference>
<organism evidence="5 6">
    <name type="scientific">Propionispora hippei DSM 15287</name>
    <dbReference type="NCBI Taxonomy" id="1123003"/>
    <lineage>
        <taxon>Bacteria</taxon>
        <taxon>Bacillati</taxon>
        <taxon>Bacillota</taxon>
        <taxon>Negativicutes</taxon>
        <taxon>Selenomonadales</taxon>
        <taxon>Sporomusaceae</taxon>
        <taxon>Propionispora</taxon>
    </lineage>
</organism>
<evidence type="ECO:0000256" key="2">
    <source>
        <dbReference type="ARBA" id="ARBA00023125"/>
    </source>
</evidence>
<reference evidence="5 6" key="1">
    <citation type="submission" date="2016-11" db="EMBL/GenBank/DDBJ databases">
        <authorList>
            <person name="Varghese N."/>
            <person name="Submissions S."/>
        </authorList>
    </citation>
    <scope>NUCLEOTIDE SEQUENCE [LARGE SCALE GENOMIC DNA]</scope>
    <source>
        <strain evidence="5 6">DSM 15287</strain>
    </source>
</reference>
<evidence type="ECO:0000313" key="6">
    <source>
        <dbReference type="Proteomes" id="UP000322917"/>
    </source>
</evidence>
<dbReference type="PANTHER" id="PTHR43280">
    <property type="entry name" value="ARAC-FAMILY TRANSCRIPTIONAL REGULATOR"/>
    <property type="match status" value="1"/>
</dbReference>
<keyword evidence="6" id="KW-1185">Reference proteome</keyword>
<name>A0A1M6KSA1_9FIRM</name>
<dbReference type="InterPro" id="IPR018062">
    <property type="entry name" value="HTH_AraC-typ_CS"/>
</dbReference>
<evidence type="ECO:0000256" key="3">
    <source>
        <dbReference type="ARBA" id="ARBA00023163"/>
    </source>
</evidence>
<dbReference type="GO" id="GO:0003700">
    <property type="term" value="F:DNA-binding transcription factor activity"/>
    <property type="evidence" value="ECO:0007669"/>
    <property type="project" value="InterPro"/>
</dbReference>
<dbReference type="PROSITE" id="PS00041">
    <property type="entry name" value="HTH_ARAC_FAMILY_1"/>
    <property type="match status" value="1"/>
</dbReference>
<dbReference type="PANTHER" id="PTHR43280:SF28">
    <property type="entry name" value="HTH-TYPE TRANSCRIPTIONAL ACTIVATOR RHAS"/>
    <property type="match status" value="1"/>
</dbReference>
<dbReference type="Pfam" id="PF12833">
    <property type="entry name" value="HTH_18"/>
    <property type="match status" value="1"/>
</dbReference>
<evidence type="ECO:0000259" key="4">
    <source>
        <dbReference type="PROSITE" id="PS01124"/>
    </source>
</evidence>
<dbReference type="SMART" id="SM00342">
    <property type="entry name" value="HTH_ARAC"/>
    <property type="match status" value="1"/>
</dbReference>
<dbReference type="Proteomes" id="UP000322917">
    <property type="component" value="Unassembled WGS sequence"/>
</dbReference>
<keyword evidence="1" id="KW-0805">Transcription regulation</keyword>
<dbReference type="InterPro" id="IPR014710">
    <property type="entry name" value="RmlC-like_jellyroll"/>
</dbReference>
<dbReference type="RefSeq" id="WP_223191777.1">
    <property type="nucleotide sequence ID" value="NZ_FQZD01000029.1"/>
</dbReference>
<dbReference type="InterPro" id="IPR018060">
    <property type="entry name" value="HTH_AraC"/>
</dbReference>
<dbReference type="GO" id="GO:0043565">
    <property type="term" value="F:sequence-specific DNA binding"/>
    <property type="evidence" value="ECO:0007669"/>
    <property type="project" value="InterPro"/>
</dbReference>
<accession>A0A1M6KSA1</accession>
<dbReference type="PRINTS" id="PR00032">
    <property type="entry name" value="HTHARAC"/>
</dbReference>
<dbReference type="SUPFAM" id="SSF51215">
    <property type="entry name" value="Regulatory protein AraC"/>
    <property type="match status" value="1"/>
</dbReference>
<keyword evidence="3" id="KW-0804">Transcription</keyword>